<protein>
    <submittedName>
        <fullName evidence="1">Uncharacterized protein</fullName>
    </submittedName>
</protein>
<keyword evidence="2" id="KW-1185">Reference proteome</keyword>
<dbReference type="Proteomes" id="UP000814033">
    <property type="component" value="Unassembled WGS sequence"/>
</dbReference>
<reference evidence="1" key="2">
    <citation type="journal article" date="2022" name="New Phytol.">
        <title>Evolutionary transition to the ectomycorrhizal habit in the genomes of a hyperdiverse lineage of mushroom-forming fungi.</title>
        <authorList>
            <person name="Looney B."/>
            <person name="Miyauchi S."/>
            <person name="Morin E."/>
            <person name="Drula E."/>
            <person name="Courty P.E."/>
            <person name="Kohler A."/>
            <person name="Kuo A."/>
            <person name="LaButti K."/>
            <person name="Pangilinan J."/>
            <person name="Lipzen A."/>
            <person name="Riley R."/>
            <person name="Andreopoulos W."/>
            <person name="He G."/>
            <person name="Johnson J."/>
            <person name="Nolan M."/>
            <person name="Tritt A."/>
            <person name="Barry K.W."/>
            <person name="Grigoriev I.V."/>
            <person name="Nagy L.G."/>
            <person name="Hibbett D."/>
            <person name="Henrissat B."/>
            <person name="Matheny P.B."/>
            <person name="Labbe J."/>
            <person name="Martin F.M."/>
        </authorList>
    </citation>
    <scope>NUCLEOTIDE SEQUENCE</scope>
    <source>
        <strain evidence="1">FP105234-sp</strain>
    </source>
</reference>
<name>A0ACB8R714_9AGAM</name>
<feature type="non-terminal residue" evidence="1">
    <location>
        <position position="284"/>
    </location>
</feature>
<accession>A0ACB8R714</accession>
<proteinExistence type="predicted"/>
<dbReference type="EMBL" id="MU276312">
    <property type="protein sequence ID" value="KAI0039376.1"/>
    <property type="molecule type" value="Genomic_DNA"/>
</dbReference>
<reference evidence="1" key="1">
    <citation type="submission" date="2021-02" db="EMBL/GenBank/DDBJ databases">
        <authorList>
            <consortium name="DOE Joint Genome Institute"/>
            <person name="Ahrendt S."/>
            <person name="Looney B.P."/>
            <person name="Miyauchi S."/>
            <person name="Morin E."/>
            <person name="Drula E."/>
            <person name="Courty P.E."/>
            <person name="Chicoki N."/>
            <person name="Fauchery L."/>
            <person name="Kohler A."/>
            <person name="Kuo A."/>
            <person name="Labutti K."/>
            <person name="Pangilinan J."/>
            <person name="Lipzen A."/>
            <person name="Riley R."/>
            <person name="Andreopoulos W."/>
            <person name="He G."/>
            <person name="Johnson J."/>
            <person name="Barry K.W."/>
            <person name="Grigoriev I.V."/>
            <person name="Nagy L."/>
            <person name="Hibbett D."/>
            <person name="Henrissat B."/>
            <person name="Matheny P.B."/>
            <person name="Labbe J."/>
            <person name="Martin F."/>
        </authorList>
    </citation>
    <scope>NUCLEOTIDE SEQUENCE</scope>
    <source>
        <strain evidence="1">FP105234-sp</strain>
    </source>
</reference>
<evidence type="ECO:0000313" key="2">
    <source>
        <dbReference type="Proteomes" id="UP000814033"/>
    </source>
</evidence>
<organism evidence="1 2">
    <name type="scientific">Auriscalpium vulgare</name>
    <dbReference type="NCBI Taxonomy" id="40419"/>
    <lineage>
        <taxon>Eukaryota</taxon>
        <taxon>Fungi</taxon>
        <taxon>Dikarya</taxon>
        <taxon>Basidiomycota</taxon>
        <taxon>Agaricomycotina</taxon>
        <taxon>Agaricomycetes</taxon>
        <taxon>Russulales</taxon>
        <taxon>Auriscalpiaceae</taxon>
        <taxon>Auriscalpium</taxon>
    </lineage>
</organism>
<comment type="caution">
    <text evidence="1">The sequence shown here is derived from an EMBL/GenBank/DDBJ whole genome shotgun (WGS) entry which is preliminary data.</text>
</comment>
<gene>
    <name evidence="1" type="ORF">FA95DRAFT_1504269</name>
</gene>
<sequence>MQYNSNTNEQFDYPDVRTQLQKKLIDGYIPPVLSPAEPDIPRTLDQTELLTLKHYTAWKESNGTVLGYKLHAKVLEEATGHKILSLYSARKLAVQLAGLDIIRVDMCPRSCIAYVGEFEALDKCPHIRTDGKLCGEARYKQGSTSQRRVPRAQMMYIPVVPHIKARFVNEESAQMMHHRDKCLQETLKIVANTQSSKLRTYSDFADSDAHLHQYQKMKLFQRQTDVALALSSDGAQLSMKKQSDTWVVALQVLNLPPDIRTHSNEIIIPMAVPGPNPLGNADTF</sequence>
<evidence type="ECO:0000313" key="1">
    <source>
        <dbReference type="EMBL" id="KAI0039376.1"/>
    </source>
</evidence>